<dbReference type="HAMAP" id="MF_00265">
    <property type="entry name" value="VapC_Nob1"/>
    <property type="match status" value="1"/>
</dbReference>
<dbReference type="Gene3D" id="3.40.50.1010">
    <property type="entry name" value="5'-nuclease"/>
    <property type="match status" value="1"/>
</dbReference>
<evidence type="ECO:0000256" key="3">
    <source>
        <dbReference type="ARBA" id="ARBA00022722"/>
    </source>
</evidence>
<keyword evidence="3 8" id="KW-0540">Nuclease</keyword>
<keyword evidence="4 8" id="KW-0479">Metal-binding</keyword>
<dbReference type="InterPro" id="IPR002716">
    <property type="entry name" value="PIN_dom"/>
</dbReference>
<dbReference type="EMBL" id="CAADEZ010000086">
    <property type="protein sequence ID" value="VFJ50620.1"/>
    <property type="molecule type" value="Genomic_DNA"/>
</dbReference>
<dbReference type="PANTHER" id="PTHR33653">
    <property type="entry name" value="RIBONUCLEASE VAPC2"/>
    <property type="match status" value="1"/>
</dbReference>
<keyword evidence="8" id="KW-0800">Toxin</keyword>
<reference evidence="10" key="1">
    <citation type="submission" date="2019-02" db="EMBL/GenBank/DDBJ databases">
        <authorList>
            <person name="Gruber-Vodicka R. H."/>
            <person name="Seah K. B. B."/>
        </authorList>
    </citation>
    <scope>NUCLEOTIDE SEQUENCE</scope>
    <source>
        <strain evidence="10">BECK_BZ163</strain>
        <strain evidence="12">BECK_BZ164</strain>
        <strain evidence="11">BECK_BZ165</strain>
    </source>
</reference>
<dbReference type="InterPro" id="IPR050556">
    <property type="entry name" value="Type_II_TA_system_RNase"/>
</dbReference>
<evidence type="ECO:0000313" key="11">
    <source>
        <dbReference type="EMBL" id="VFJ50794.1"/>
    </source>
</evidence>
<dbReference type="PANTHER" id="PTHR33653:SF1">
    <property type="entry name" value="RIBONUCLEASE VAPC2"/>
    <property type="match status" value="1"/>
</dbReference>
<comment type="function">
    <text evidence="8">Toxic component of a toxin-antitoxin (TA) system. An RNase.</text>
</comment>
<dbReference type="SUPFAM" id="SSF88723">
    <property type="entry name" value="PIN domain-like"/>
    <property type="match status" value="1"/>
</dbReference>
<evidence type="ECO:0000256" key="1">
    <source>
        <dbReference type="ARBA" id="ARBA00001946"/>
    </source>
</evidence>
<protein>
    <recommendedName>
        <fullName evidence="8">Ribonuclease VapC</fullName>
        <shortName evidence="8">RNase VapC</shortName>
        <ecNumber evidence="8">3.1.-.-</ecNumber>
    </recommendedName>
    <alternativeName>
        <fullName evidence="8">Toxin VapC</fullName>
    </alternativeName>
</protein>
<keyword evidence="6 8" id="KW-0460">Magnesium</keyword>
<dbReference type="EMBL" id="CAADFA010000089">
    <property type="protein sequence ID" value="VFJ50794.1"/>
    <property type="molecule type" value="Genomic_DNA"/>
</dbReference>
<comment type="cofactor">
    <cofactor evidence="1 8">
        <name>Mg(2+)</name>
        <dbReference type="ChEBI" id="CHEBI:18420"/>
    </cofactor>
</comment>
<evidence type="ECO:0000256" key="4">
    <source>
        <dbReference type="ARBA" id="ARBA00022723"/>
    </source>
</evidence>
<dbReference type="CDD" id="cd18731">
    <property type="entry name" value="PIN_NgFitB-like"/>
    <property type="match status" value="1"/>
</dbReference>
<sequence>MIILDTNVVSEPMKANGNPRVHSWLDRQAAETLYLTAISLAELMLGVRILPAGKRKEGLDMALNDLIVDLFGSRILPFDQAAAMAYASLAGKARADGHTLSVADGQIAAIAMARGFAVATRDTAPFLAAGVPIINPWERKAPDRK</sequence>
<name>A0A450SDL3_9GAMM</name>
<keyword evidence="5 8" id="KW-0378">Hydrolase</keyword>
<dbReference type="InterPro" id="IPR029060">
    <property type="entry name" value="PIN-like_dom_sf"/>
</dbReference>
<dbReference type="EC" id="3.1.-.-" evidence="8"/>
<evidence type="ECO:0000256" key="6">
    <source>
        <dbReference type="ARBA" id="ARBA00022842"/>
    </source>
</evidence>
<gene>
    <name evidence="8" type="primary">vapC</name>
    <name evidence="10" type="ORF">BECKFM1743A_GA0114220_100863</name>
    <name evidence="12" type="ORF">BECKFM1743B_GA0114221_106863</name>
    <name evidence="11" type="ORF">BECKFM1743C_GA0114222_100893</name>
</gene>
<dbReference type="Pfam" id="PF01850">
    <property type="entry name" value="PIN"/>
    <property type="match status" value="1"/>
</dbReference>
<feature type="binding site" evidence="8">
    <location>
        <position position="104"/>
    </location>
    <ligand>
        <name>Mg(2+)</name>
        <dbReference type="ChEBI" id="CHEBI:18420"/>
    </ligand>
</feature>
<dbReference type="AlphaFoldDB" id="A0A450SDL3"/>
<dbReference type="GO" id="GO:0016787">
    <property type="term" value="F:hydrolase activity"/>
    <property type="evidence" value="ECO:0007669"/>
    <property type="project" value="UniProtKB-KW"/>
</dbReference>
<dbReference type="InterPro" id="IPR022907">
    <property type="entry name" value="VapC_family"/>
</dbReference>
<accession>A0A450SDL3</accession>
<evidence type="ECO:0000256" key="7">
    <source>
        <dbReference type="ARBA" id="ARBA00038093"/>
    </source>
</evidence>
<evidence type="ECO:0000256" key="5">
    <source>
        <dbReference type="ARBA" id="ARBA00022801"/>
    </source>
</evidence>
<keyword evidence="2 8" id="KW-1277">Toxin-antitoxin system</keyword>
<dbReference type="GO" id="GO:0004540">
    <property type="term" value="F:RNA nuclease activity"/>
    <property type="evidence" value="ECO:0007669"/>
    <property type="project" value="InterPro"/>
</dbReference>
<evidence type="ECO:0000256" key="8">
    <source>
        <dbReference type="HAMAP-Rule" id="MF_00265"/>
    </source>
</evidence>
<proteinExistence type="inferred from homology"/>
<comment type="similarity">
    <text evidence="7 8">Belongs to the PINc/VapC protein family.</text>
</comment>
<organism evidence="10">
    <name type="scientific">Candidatus Kentrum sp. FM</name>
    <dbReference type="NCBI Taxonomy" id="2126340"/>
    <lineage>
        <taxon>Bacteria</taxon>
        <taxon>Pseudomonadati</taxon>
        <taxon>Pseudomonadota</taxon>
        <taxon>Gammaproteobacteria</taxon>
        <taxon>Candidatus Kentrum</taxon>
    </lineage>
</organism>
<evidence type="ECO:0000313" key="10">
    <source>
        <dbReference type="EMBL" id="VFJ50620.1"/>
    </source>
</evidence>
<feature type="binding site" evidence="8">
    <location>
        <position position="5"/>
    </location>
    <ligand>
        <name>Mg(2+)</name>
        <dbReference type="ChEBI" id="CHEBI:18420"/>
    </ligand>
</feature>
<evidence type="ECO:0000256" key="2">
    <source>
        <dbReference type="ARBA" id="ARBA00022649"/>
    </source>
</evidence>
<evidence type="ECO:0000259" key="9">
    <source>
        <dbReference type="Pfam" id="PF01850"/>
    </source>
</evidence>
<evidence type="ECO:0000313" key="12">
    <source>
        <dbReference type="EMBL" id="VFK20322.1"/>
    </source>
</evidence>
<dbReference type="EMBL" id="CAADFL010000686">
    <property type="protein sequence ID" value="VFK20322.1"/>
    <property type="molecule type" value="Genomic_DNA"/>
</dbReference>
<feature type="domain" description="PIN" evidence="9">
    <location>
        <begin position="2"/>
        <end position="124"/>
    </location>
</feature>
<dbReference type="GO" id="GO:0000287">
    <property type="term" value="F:magnesium ion binding"/>
    <property type="evidence" value="ECO:0007669"/>
    <property type="project" value="UniProtKB-UniRule"/>
</dbReference>
<dbReference type="GO" id="GO:0090729">
    <property type="term" value="F:toxin activity"/>
    <property type="evidence" value="ECO:0007669"/>
    <property type="project" value="UniProtKB-KW"/>
</dbReference>